<dbReference type="InParanoid" id="A0A482WRT5"/>
<evidence type="ECO:0000259" key="12">
    <source>
        <dbReference type="PROSITE" id="PS50011"/>
    </source>
</evidence>
<evidence type="ECO:0000313" key="13">
    <source>
        <dbReference type="EMBL" id="RZF35986.1"/>
    </source>
</evidence>
<dbReference type="GO" id="GO:0016592">
    <property type="term" value="C:mediator complex"/>
    <property type="evidence" value="ECO:0007669"/>
    <property type="project" value="TreeGrafter"/>
</dbReference>
<proteinExistence type="inferred from homology"/>
<name>A0A482WRT5_LAOST</name>
<dbReference type="InterPro" id="IPR000719">
    <property type="entry name" value="Prot_kinase_dom"/>
</dbReference>
<comment type="caution">
    <text evidence="13">The sequence shown here is derived from an EMBL/GenBank/DDBJ whole genome shotgun (WGS) entry which is preliminary data.</text>
</comment>
<accession>A0A482WRT5</accession>
<keyword evidence="14" id="KW-1185">Reference proteome</keyword>
<dbReference type="AlphaFoldDB" id="A0A482WRT5"/>
<dbReference type="PANTHER" id="PTHR24056">
    <property type="entry name" value="CELL DIVISION PROTEIN KINASE"/>
    <property type="match status" value="1"/>
</dbReference>
<protein>
    <recommendedName>
        <fullName evidence="12">Protein kinase domain-containing protein</fullName>
    </recommendedName>
</protein>
<keyword evidence="6 10" id="KW-0067">ATP-binding</keyword>
<dbReference type="PROSITE" id="PS00108">
    <property type="entry name" value="PROTEIN_KINASE_ST"/>
    <property type="match status" value="1"/>
</dbReference>
<evidence type="ECO:0000256" key="4">
    <source>
        <dbReference type="ARBA" id="ARBA00022741"/>
    </source>
</evidence>
<evidence type="ECO:0000256" key="11">
    <source>
        <dbReference type="RuleBase" id="RU000304"/>
    </source>
</evidence>
<dbReference type="InterPro" id="IPR011009">
    <property type="entry name" value="Kinase-like_dom_sf"/>
</dbReference>
<dbReference type="Pfam" id="PF00069">
    <property type="entry name" value="Pkinase"/>
    <property type="match status" value="1"/>
</dbReference>
<dbReference type="InterPro" id="IPR017441">
    <property type="entry name" value="Protein_kinase_ATP_BS"/>
</dbReference>
<dbReference type="SMR" id="A0A482WRT5"/>
<dbReference type="GO" id="GO:0004693">
    <property type="term" value="F:cyclin-dependent protein serine/threonine kinase activity"/>
    <property type="evidence" value="ECO:0007669"/>
    <property type="project" value="UniProtKB-EC"/>
</dbReference>
<dbReference type="SMART" id="SM00220">
    <property type="entry name" value="S_TKc"/>
    <property type="match status" value="1"/>
</dbReference>
<keyword evidence="4 10" id="KW-0547">Nucleotide-binding</keyword>
<evidence type="ECO:0000256" key="10">
    <source>
        <dbReference type="PROSITE-ProRule" id="PRU10141"/>
    </source>
</evidence>
<sequence length="383" mass="43579">MEEIPQEEELVEENISPTAAKDDYMVVSSLGTGKFATVYRAVHTGEDLSSMFYAVKRNYHASVAEREIKALKKLEETKNVVKMFDIMYENPKVLSIVLELCREDFFNILIVKKISIGLPEMKNVIYQFLQGLQAIHSQKIIHGDIKSANLLISFDGVIKICDFGSSIVCEPVEDASLETATNEICGLWYKAPEVLLGDVNLSDKVDLWAAGCVIFEFWSNQILFKGNTERLQLISITQTCGFVSEEIWEGVKNLDAHRYCKYRMWARKYLTNHLRGKLDRVTSSFQPGTDLMLSLLNLNPDKRKSAEDLLAHEFFGGSNPPADNLSKLIRRLDKSLQDVEVPTYLHDACFCVDKKVENDVKEMPDDNSKLWLINEETQTEEAE</sequence>
<evidence type="ECO:0000313" key="14">
    <source>
        <dbReference type="Proteomes" id="UP000291343"/>
    </source>
</evidence>
<dbReference type="InterPro" id="IPR050108">
    <property type="entry name" value="CDK"/>
</dbReference>
<feature type="domain" description="Protein kinase" evidence="12">
    <location>
        <begin position="24"/>
        <end position="315"/>
    </location>
</feature>
<keyword evidence="5" id="KW-0418">Kinase</keyword>
<dbReference type="PROSITE" id="PS50011">
    <property type="entry name" value="PROTEIN_KINASE_DOM"/>
    <property type="match status" value="1"/>
</dbReference>
<reference evidence="13 14" key="1">
    <citation type="journal article" date="2017" name="Gigascience">
        <title>Genome sequence of the small brown planthopper, Laodelphax striatellus.</title>
        <authorList>
            <person name="Zhu J."/>
            <person name="Jiang F."/>
            <person name="Wang X."/>
            <person name="Yang P."/>
            <person name="Bao Y."/>
            <person name="Zhao W."/>
            <person name="Wang W."/>
            <person name="Lu H."/>
            <person name="Wang Q."/>
            <person name="Cui N."/>
            <person name="Li J."/>
            <person name="Chen X."/>
            <person name="Luo L."/>
            <person name="Yu J."/>
            <person name="Kang L."/>
            <person name="Cui F."/>
        </authorList>
    </citation>
    <scope>NUCLEOTIDE SEQUENCE [LARGE SCALE GENOMIC DNA]</scope>
    <source>
        <strain evidence="13">Lst14</strain>
    </source>
</reference>
<evidence type="ECO:0000256" key="5">
    <source>
        <dbReference type="ARBA" id="ARBA00022777"/>
    </source>
</evidence>
<comment type="catalytic activity">
    <reaction evidence="7">
        <text>L-threonyl-[protein] + ATP = O-phospho-L-threonyl-[protein] + ADP + H(+)</text>
        <dbReference type="Rhea" id="RHEA:46608"/>
        <dbReference type="Rhea" id="RHEA-COMP:11060"/>
        <dbReference type="Rhea" id="RHEA-COMP:11605"/>
        <dbReference type="ChEBI" id="CHEBI:15378"/>
        <dbReference type="ChEBI" id="CHEBI:30013"/>
        <dbReference type="ChEBI" id="CHEBI:30616"/>
        <dbReference type="ChEBI" id="CHEBI:61977"/>
        <dbReference type="ChEBI" id="CHEBI:456216"/>
        <dbReference type="EC" id="2.7.11.22"/>
    </reaction>
</comment>
<evidence type="ECO:0000256" key="2">
    <source>
        <dbReference type="ARBA" id="ARBA00022527"/>
    </source>
</evidence>
<dbReference type="Gene3D" id="1.10.510.10">
    <property type="entry name" value="Transferase(Phosphotransferase) domain 1"/>
    <property type="match status" value="1"/>
</dbReference>
<comment type="similarity">
    <text evidence="1">Belongs to the protein kinase superfamily. CMGC Ser/Thr protein kinase family. CDC2/CDKX subfamily.</text>
</comment>
<organism evidence="13 14">
    <name type="scientific">Laodelphax striatellus</name>
    <name type="common">Small brown planthopper</name>
    <name type="synonym">Delphax striatella</name>
    <dbReference type="NCBI Taxonomy" id="195883"/>
    <lineage>
        <taxon>Eukaryota</taxon>
        <taxon>Metazoa</taxon>
        <taxon>Ecdysozoa</taxon>
        <taxon>Arthropoda</taxon>
        <taxon>Hexapoda</taxon>
        <taxon>Insecta</taxon>
        <taxon>Pterygota</taxon>
        <taxon>Neoptera</taxon>
        <taxon>Paraneoptera</taxon>
        <taxon>Hemiptera</taxon>
        <taxon>Auchenorrhyncha</taxon>
        <taxon>Fulgoroidea</taxon>
        <taxon>Delphacidae</taxon>
        <taxon>Criomorphinae</taxon>
        <taxon>Laodelphax</taxon>
    </lineage>
</organism>
<dbReference type="InterPro" id="IPR008271">
    <property type="entry name" value="Ser/Thr_kinase_AS"/>
</dbReference>
<evidence type="ECO:0000256" key="6">
    <source>
        <dbReference type="ARBA" id="ARBA00022840"/>
    </source>
</evidence>
<evidence type="ECO:0000256" key="8">
    <source>
        <dbReference type="ARBA" id="ARBA00048367"/>
    </source>
</evidence>
<comment type="catalytic activity">
    <reaction evidence="8">
        <text>L-seryl-[protein] + ATP = O-phospho-L-seryl-[protein] + ADP + H(+)</text>
        <dbReference type="Rhea" id="RHEA:17989"/>
        <dbReference type="Rhea" id="RHEA-COMP:9863"/>
        <dbReference type="Rhea" id="RHEA-COMP:11604"/>
        <dbReference type="ChEBI" id="CHEBI:15378"/>
        <dbReference type="ChEBI" id="CHEBI:29999"/>
        <dbReference type="ChEBI" id="CHEBI:30616"/>
        <dbReference type="ChEBI" id="CHEBI:83421"/>
        <dbReference type="ChEBI" id="CHEBI:456216"/>
        <dbReference type="EC" id="2.7.11.22"/>
    </reaction>
</comment>
<dbReference type="PANTHER" id="PTHR24056:SF495">
    <property type="entry name" value="CYCLIN-DEPENDENT KINASE 8-RELATED"/>
    <property type="match status" value="1"/>
</dbReference>
<dbReference type="SUPFAM" id="SSF56112">
    <property type="entry name" value="Protein kinase-like (PK-like)"/>
    <property type="match status" value="1"/>
</dbReference>
<evidence type="ECO:0000256" key="7">
    <source>
        <dbReference type="ARBA" id="ARBA00047811"/>
    </source>
</evidence>
<feature type="binding site" evidence="10">
    <location>
        <position position="56"/>
    </location>
    <ligand>
        <name>ATP</name>
        <dbReference type="ChEBI" id="CHEBI:30616"/>
    </ligand>
</feature>
<comment type="catalytic activity">
    <reaction evidence="9">
        <text>[DNA-directed RNA polymerase] + ATP = phospho-[DNA-directed RNA polymerase] + ADP + H(+)</text>
        <dbReference type="Rhea" id="RHEA:10216"/>
        <dbReference type="Rhea" id="RHEA-COMP:11321"/>
        <dbReference type="Rhea" id="RHEA-COMP:11322"/>
        <dbReference type="ChEBI" id="CHEBI:15378"/>
        <dbReference type="ChEBI" id="CHEBI:30616"/>
        <dbReference type="ChEBI" id="CHEBI:43176"/>
        <dbReference type="ChEBI" id="CHEBI:68546"/>
        <dbReference type="ChEBI" id="CHEBI:456216"/>
        <dbReference type="EC" id="2.7.11.23"/>
    </reaction>
</comment>
<evidence type="ECO:0000256" key="9">
    <source>
        <dbReference type="ARBA" id="ARBA00049280"/>
    </source>
</evidence>
<dbReference type="FunFam" id="1.10.510.10:FF:000624">
    <property type="entry name" value="Mitogen-activated protein kinase"/>
    <property type="match status" value="1"/>
</dbReference>
<dbReference type="EMBL" id="QKKF02027185">
    <property type="protein sequence ID" value="RZF35986.1"/>
    <property type="molecule type" value="Genomic_DNA"/>
</dbReference>
<keyword evidence="2 11" id="KW-0723">Serine/threonine-protein kinase</keyword>
<dbReference type="GO" id="GO:0008353">
    <property type="term" value="F:RNA polymerase II CTD heptapeptide repeat kinase activity"/>
    <property type="evidence" value="ECO:0007669"/>
    <property type="project" value="UniProtKB-EC"/>
</dbReference>
<gene>
    <name evidence="13" type="ORF">LSTR_LSTR005399</name>
</gene>
<evidence type="ECO:0000256" key="3">
    <source>
        <dbReference type="ARBA" id="ARBA00022679"/>
    </source>
</evidence>
<dbReference type="STRING" id="195883.A0A482WRT5"/>
<evidence type="ECO:0000256" key="1">
    <source>
        <dbReference type="ARBA" id="ARBA00006485"/>
    </source>
</evidence>
<dbReference type="OrthoDB" id="204883at2759"/>
<dbReference type="PROSITE" id="PS00107">
    <property type="entry name" value="PROTEIN_KINASE_ATP"/>
    <property type="match status" value="1"/>
</dbReference>
<keyword evidence="3" id="KW-0808">Transferase</keyword>
<dbReference type="Gene3D" id="3.30.200.20">
    <property type="entry name" value="Phosphorylase Kinase, domain 1"/>
    <property type="match status" value="1"/>
</dbReference>
<dbReference type="Proteomes" id="UP000291343">
    <property type="component" value="Unassembled WGS sequence"/>
</dbReference>
<dbReference type="GO" id="GO:0005524">
    <property type="term" value="F:ATP binding"/>
    <property type="evidence" value="ECO:0007669"/>
    <property type="project" value="UniProtKB-UniRule"/>
</dbReference>